<keyword evidence="2" id="KW-0812">Transmembrane</keyword>
<dbReference type="Proteomes" id="UP000198362">
    <property type="component" value="Unassembled WGS sequence"/>
</dbReference>
<keyword evidence="4" id="KW-1185">Reference proteome</keyword>
<feature type="compositionally biased region" description="Low complexity" evidence="1">
    <location>
        <begin position="51"/>
        <end position="65"/>
    </location>
</feature>
<gene>
    <name evidence="3" type="ORF">SAMN05421812_101356</name>
</gene>
<dbReference type="EMBL" id="FZPH01000001">
    <property type="protein sequence ID" value="SNS67389.1"/>
    <property type="molecule type" value="Genomic_DNA"/>
</dbReference>
<evidence type="ECO:0000256" key="2">
    <source>
        <dbReference type="SAM" id="Phobius"/>
    </source>
</evidence>
<keyword evidence="2" id="KW-1133">Transmembrane helix</keyword>
<keyword evidence="2" id="KW-0472">Membrane</keyword>
<accession>A0A239GE25</accession>
<feature type="compositionally biased region" description="Pro residues" evidence="1">
    <location>
        <begin position="66"/>
        <end position="80"/>
    </location>
</feature>
<protein>
    <submittedName>
        <fullName evidence="3">Uncharacterized protein</fullName>
    </submittedName>
</protein>
<organism evidence="3 4">
    <name type="scientific">Asanoa hainanensis</name>
    <dbReference type="NCBI Taxonomy" id="560556"/>
    <lineage>
        <taxon>Bacteria</taxon>
        <taxon>Bacillati</taxon>
        <taxon>Actinomycetota</taxon>
        <taxon>Actinomycetes</taxon>
        <taxon>Micromonosporales</taxon>
        <taxon>Micromonosporaceae</taxon>
        <taxon>Asanoa</taxon>
    </lineage>
</organism>
<evidence type="ECO:0000313" key="3">
    <source>
        <dbReference type="EMBL" id="SNS67389.1"/>
    </source>
</evidence>
<dbReference type="AlphaFoldDB" id="A0A239GE25"/>
<reference evidence="3 4" key="1">
    <citation type="submission" date="2017-06" db="EMBL/GenBank/DDBJ databases">
        <authorList>
            <person name="Kim H.J."/>
            <person name="Triplett B.A."/>
        </authorList>
    </citation>
    <scope>NUCLEOTIDE SEQUENCE [LARGE SCALE GENOMIC DNA]</scope>
    <source>
        <strain evidence="3 4">CGMCC 4.5593</strain>
    </source>
</reference>
<name>A0A239GE25_9ACTN</name>
<feature type="transmembrane region" description="Helical" evidence="2">
    <location>
        <begin position="23"/>
        <end position="44"/>
    </location>
</feature>
<evidence type="ECO:0000256" key="1">
    <source>
        <dbReference type="SAM" id="MobiDB-lite"/>
    </source>
</evidence>
<proteinExistence type="predicted"/>
<feature type="region of interest" description="Disordered" evidence="1">
    <location>
        <begin position="49"/>
        <end position="85"/>
    </location>
</feature>
<evidence type="ECO:0000313" key="4">
    <source>
        <dbReference type="Proteomes" id="UP000198362"/>
    </source>
</evidence>
<sequence length="343" mass="34600">MDAVPDVISFGSDDRPRRPTRRVVIVGAGLVAVALGAIAVLALGDEPGTPPVASRPSPSPVVTSAPPSPSAPEHPGPPCLPVGWGQRPALPAPVAGLRIDQAATAGGALDRCDRTAVDGPWTVVVRGPGGSLGRGGAVVTFPADPLRSGRAVLVGTARARAASGVVTWPIAGKNARVRGDLTESDLVKLAALTHVVDGRPTVDPPAGFTVVARGPYRAPSLHELRYGGADVGELAALGPLVYTGVTSGGWFEDQLYAEATRDGGTVDGQPAVMLGVAGGSATLAWEPAPGLVAFVGYSGGEPGDAALAALGRLAERTRVLDTADWQALGPVVADQQIGLAQIR</sequence>